<proteinExistence type="predicted"/>
<evidence type="ECO:0000313" key="4">
    <source>
        <dbReference type="EMBL" id="PSR24144.1"/>
    </source>
</evidence>
<dbReference type="GO" id="GO:0005524">
    <property type="term" value="F:ATP binding"/>
    <property type="evidence" value="ECO:0007669"/>
    <property type="project" value="UniProtKB-KW"/>
</dbReference>
<accession>A0A2T2WPJ9</accession>
<reference evidence="4 5" key="1">
    <citation type="journal article" date="2014" name="BMC Genomics">
        <title>Comparison of environmental and isolate Sulfobacillus genomes reveals diverse carbon, sulfur, nitrogen, and hydrogen metabolisms.</title>
        <authorList>
            <person name="Justice N.B."/>
            <person name="Norman A."/>
            <person name="Brown C.T."/>
            <person name="Singh A."/>
            <person name="Thomas B.C."/>
            <person name="Banfield J.F."/>
        </authorList>
    </citation>
    <scope>NUCLEOTIDE SEQUENCE [LARGE SCALE GENOMIC DNA]</scope>
    <source>
        <strain evidence="4">AMDSBA3</strain>
    </source>
</reference>
<evidence type="ECO:0000256" key="1">
    <source>
        <dbReference type="ARBA" id="ARBA00022741"/>
    </source>
</evidence>
<dbReference type="EMBL" id="PXYV01000001">
    <property type="protein sequence ID" value="PSR24144.1"/>
    <property type="molecule type" value="Genomic_DNA"/>
</dbReference>
<evidence type="ECO:0000256" key="2">
    <source>
        <dbReference type="ARBA" id="ARBA00022840"/>
    </source>
</evidence>
<feature type="domain" description="AAA+ ATPase" evidence="3">
    <location>
        <begin position="140"/>
        <end position="283"/>
    </location>
</feature>
<comment type="caution">
    <text evidence="4">The sequence shown here is derived from an EMBL/GenBank/DDBJ whole genome shotgun (WGS) entry which is preliminary data.</text>
</comment>
<dbReference type="InterPro" id="IPR003593">
    <property type="entry name" value="AAA+_ATPase"/>
</dbReference>
<keyword evidence="1" id="KW-0547">Nucleotide-binding</keyword>
<protein>
    <submittedName>
        <fullName evidence="4">Stage III sporulation protein AA</fullName>
    </submittedName>
</protein>
<dbReference type="SMART" id="SM00382">
    <property type="entry name" value="AAA"/>
    <property type="match status" value="1"/>
</dbReference>
<dbReference type="AlphaFoldDB" id="A0A2T2WPJ9"/>
<sequence>MEPWHYLPEPWRQALRELPRDLSATVEEVRFRVGRQVFLYGADWIRPLSHALIPDRVSFGELDRILGALVEHSLYARMEELRQGYITLPGGHRVGVVGRAVLKEGRIETMREISGLNLRIGRPIEGPGQQLTERVQDLTAGGSWLLVSPPRAGKTTLLRDLVRYRSNQGKRVVVVDERSEIAGFGGAGVFGHDLGYHTDVLDGWPKVEGVEVALRTLGPEIIAIDELGGRTDLDAVLRARYAGVEVLATVHARTISDLFQRPPWRRALRQRVFDAVIFLTVLPMVGTVDHVWVPPSIR</sequence>
<dbReference type="PANTHER" id="PTHR20953">
    <property type="entry name" value="KINASE-RELATED"/>
    <property type="match status" value="1"/>
</dbReference>
<dbReference type="PANTHER" id="PTHR20953:SF3">
    <property type="entry name" value="P-LOOP CONTAINING NUCLEOSIDE TRIPHOSPHATE HYDROLASES SUPERFAMILY PROTEIN"/>
    <property type="match status" value="1"/>
</dbReference>
<dbReference type="Pfam" id="PF19568">
    <property type="entry name" value="Spore_III_AA"/>
    <property type="match status" value="1"/>
</dbReference>
<gene>
    <name evidence="4" type="ORF">C7B45_00595</name>
</gene>
<dbReference type="SUPFAM" id="SSF52540">
    <property type="entry name" value="P-loop containing nucleoside triphosphate hydrolases"/>
    <property type="match status" value="1"/>
</dbReference>
<dbReference type="Gene3D" id="3.40.50.300">
    <property type="entry name" value="P-loop containing nucleotide triphosphate hydrolases"/>
    <property type="match status" value="1"/>
</dbReference>
<name>A0A2T2WPJ9_9FIRM</name>
<dbReference type="InterPro" id="IPR045735">
    <property type="entry name" value="Spore_III_AA_AAA+_ATPase"/>
</dbReference>
<keyword evidence="2" id="KW-0067">ATP-binding</keyword>
<evidence type="ECO:0000259" key="3">
    <source>
        <dbReference type="SMART" id="SM00382"/>
    </source>
</evidence>
<dbReference type="Proteomes" id="UP000241848">
    <property type="component" value="Unassembled WGS sequence"/>
</dbReference>
<evidence type="ECO:0000313" key="5">
    <source>
        <dbReference type="Proteomes" id="UP000241848"/>
    </source>
</evidence>
<dbReference type="InterPro" id="IPR027417">
    <property type="entry name" value="P-loop_NTPase"/>
</dbReference>
<organism evidence="4 5">
    <name type="scientific">Sulfobacillus acidophilus</name>
    <dbReference type="NCBI Taxonomy" id="53633"/>
    <lineage>
        <taxon>Bacteria</taxon>
        <taxon>Bacillati</taxon>
        <taxon>Bacillota</taxon>
        <taxon>Clostridia</taxon>
        <taxon>Eubacteriales</taxon>
        <taxon>Clostridiales Family XVII. Incertae Sedis</taxon>
        <taxon>Sulfobacillus</taxon>
    </lineage>
</organism>